<keyword evidence="3" id="KW-0238">DNA-binding</keyword>
<proteinExistence type="predicted"/>
<keyword evidence="4" id="KW-0804">Transcription</keyword>
<evidence type="ECO:0000256" key="1">
    <source>
        <dbReference type="ARBA" id="ARBA00004123"/>
    </source>
</evidence>
<evidence type="ECO:0000256" key="6">
    <source>
        <dbReference type="SAM" id="MobiDB-lite"/>
    </source>
</evidence>
<dbReference type="InterPro" id="IPR015300">
    <property type="entry name" value="DNA-bd_pseudobarrel_sf"/>
</dbReference>
<dbReference type="CDD" id="cd10017">
    <property type="entry name" value="B3_DNA"/>
    <property type="match status" value="1"/>
</dbReference>
<dbReference type="SUPFAM" id="SSF101936">
    <property type="entry name" value="DNA-binding pseudobarrel domain"/>
    <property type="match status" value="1"/>
</dbReference>
<feature type="region of interest" description="Disordered" evidence="6">
    <location>
        <begin position="354"/>
        <end position="413"/>
    </location>
</feature>
<feature type="compositionally biased region" description="Basic and acidic residues" evidence="6">
    <location>
        <begin position="399"/>
        <end position="413"/>
    </location>
</feature>
<dbReference type="PANTHER" id="PTHR31140:SF139">
    <property type="entry name" value="B3 DOMAIN-CONTAINING PROTEIN OS02G0455900-RELATED"/>
    <property type="match status" value="1"/>
</dbReference>
<gene>
    <name evidence="8" type="ORF">KSP39_PZI000816</name>
</gene>
<dbReference type="GO" id="GO:0003700">
    <property type="term" value="F:DNA-binding transcription factor activity"/>
    <property type="evidence" value="ECO:0007669"/>
    <property type="project" value="InterPro"/>
</dbReference>
<reference evidence="8 9" key="1">
    <citation type="journal article" date="2022" name="Nat. Plants">
        <title>Genomes of leafy and leafless Platanthera orchids illuminate the evolution of mycoheterotrophy.</title>
        <authorList>
            <person name="Li M.H."/>
            <person name="Liu K.W."/>
            <person name="Li Z."/>
            <person name="Lu H.C."/>
            <person name="Ye Q.L."/>
            <person name="Zhang D."/>
            <person name="Wang J.Y."/>
            <person name="Li Y.F."/>
            <person name="Zhong Z.M."/>
            <person name="Liu X."/>
            <person name="Yu X."/>
            <person name="Liu D.K."/>
            <person name="Tu X.D."/>
            <person name="Liu B."/>
            <person name="Hao Y."/>
            <person name="Liao X.Y."/>
            <person name="Jiang Y.T."/>
            <person name="Sun W.H."/>
            <person name="Chen J."/>
            <person name="Chen Y.Q."/>
            <person name="Ai Y."/>
            <person name="Zhai J.W."/>
            <person name="Wu S.S."/>
            <person name="Zhou Z."/>
            <person name="Hsiao Y.Y."/>
            <person name="Wu W.L."/>
            <person name="Chen Y.Y."/>
            <person name="Lin Y.F."/>
            <person name="Hsu J.L."/>
            <person name="Li C.Y."/>
            <person name="Wang Z.W."/>
            <person name="Zhao X."/>
            <person name="Zhong W.Y."/>
            <person name="Ma X.K."/>
            <person name="Ma L."/>
            <person name="Huang J."/>
            <person name="Chen G.Z."/>
            <person name="Huang M.Z."/>
            <person name="Huang L."/>
            <person name="Peng D.H."/>
            <person name="Luo Y.B."/>
            <person name="Zou S.Q."/>
            <person name="Chen S.P."/>
            <person name="Lan S."/>
            <person name="Tsai W.C."/>
            <person name="Van de Peer Y."/>
            <person name="Liu Z.J."/>
        </authorList>
    </citation>
    <scope>NUCLEOTIDE SEQUENCE [LARGE SCALE GENOMIC DNA]</scope>
    <source>
        <strain evidence="8">Lor287</strain>
    </source>
</reference>
<comment type="caution">
    <text evidence="8">The sequence shown here is derived from an EMBL/GenBank/DDBJ whole genome shotgun (WGS) entry which is preliminary data.</text>
</comment>
<evidence type="ECO:0000256" key="2">
    <source>
        <dbReference type="ARBA" id="ARBA00023015"/>
    </source>
</evidence>
<dbReference type="GO" id="GO:0003677">
    <property type="term" value="F:DNA binding"/>
    <property type="evidence" value="ECO:0007669"/>
    <property type="project" value="UniProtKB-KW"/>
</dbReference>
<organism evidence="8 9">
    <name type="scientific">Platanthera zijinensis</name>
    <dbReference type="NCBI Taxonomy" id="2320716"/>
    <lineage>
        <taxon>Eukaryota</taxon>
        <taxon>Viridiplantae</taxon>
        <taxon>Streptophyta</taxon>
        <taxon>Embryophyta</taxon>
        <taxon>Tracheophyta</taxon>
        <taxon>Spermatophyta</taxon>
        <taxon>Magnoliopsida</taxon>
        <taxon>Liliopsida</taxon>
        <taxon>Asparagales</taxon>
        <taxon>Orchidaceae</taxon>
        <taxon>Orchidoideae</taxon>
        <taxon>Orchideae</taxon>
        <taxon>Orchidinae</taxon>
        <taxon>Platanthera</taxon>
    </lineage>
</organism>
<dbReference type="EMBL" id="JBBWWQ010000001">
    <property type="protein sequence ID" value="KAK8958020.1"/>
    <property type="molecule type" value="Genomic_DNA"/>
</dbReference>
<sequence length="413" mass="45466">MPVASSHRTPSSKRAPCAGPYAARDLPPCQSQAERSAGCFGVSSGPHLAEKSPMEFTQARRECKYLTAEEEERVVLGSLPSSFHTAASSSSPSSSSPVVLHWDDMSVDPSASVVAPAATAVEKEHMFEKVVTPSDVGKLNRLVIPKQHAEKYFPLDASNNDKGLLLNFEDRNGKPWRFRYSYWNSSQSYVMTKGWSRFVKEKQLDAGDTVTFGRGIGDDFRDRLFIDWKRRPDQRFDLPASLRIPRFTYHPYPSTAAPGTMVGNHNPYLPYNPRSSAAPWVSAGRFFVPNAPSSTTTSAANYFYFRSPQPGQQPERGPPIPMVLDSFPVAHAKPAGAPKRVRLFGVNLEQPCDAAEDHDSNNGTAGLLQLQSSRTHLPSPELRLAGNRSSSSSSSSSRGWKDRHLSPSLDLDK</sequence>
<name>A0AAP0GG33_9ASPA</name>
<dbReference type="PROSITE" id="PS50863">
    <property type="entry name" value="B3"/>
    <property type="match status" value="1"/>
</dbReference>
<evidence type="ECO:0000256" key="5">
    <source>
        <dbReference type="ARBA" id="ARBA00023242"/>
    </source>
</evidence>
<dbReference type="GO" id="GO:0005634">
    <property type="term" value="C:nucleus"/>
    <property type="evidence" value="ECO:0007669"/>
    <property type="project" value="UniProtKB-SubCell"/>
</dbReference>
<keyword evidence="5" id="KW-0539">Nucleus</keyword>
<accession>A0AAP0GG33</accession>
<keyword evidence="9" id="KW-1185">Reference proteome</keyword>
<evidence type="ECO:0000256" key="4">
    <source>
        <dbReference type="ARBA" id="ARBA00023163"/>
    </source>
</evidence>
<keyword evidence="2" id="KW-0805">Transcription regulation</keyword>
<evidence type="ECO:0000256" key="3">
    <source>
        <dbReference type="ARBA" id="ARBA00023125"/>
    </source>
</evidence>
<evidence type="ECO:0000313" key="9">
    <source>
        <dbReference type="Proteomes" id="UP001418222"/>
    </source>
</evidence>
<comment type="subcellular location">
    <subcellularLocation>
        <location evidence="1">Nucleus</location>
    </subcellularLocation>
</comment>
<dbReference type="InterPro" id="IPR044800">
    <property type="entry name" value="LEC2-like"/>
</dbReference>
<dbReference type="InterPro" id="IPR003340">
    <property type="entry name" value="B3_DNA-bd"/>
</dbReference>
<dbReference type="AlphaFoldDB" id="A0AAP0GG33"/>
<evidence type="ECO:0000313" key="8">
    <source>
        <dbReference type="EMBL" id="KAK8958020.1"/>
    </source>
</evidence>
<dbReference type="SMART" id="SM01019">
    <property type="entry name" value="B3"/>
    <property type="match status" value="1"/>
</dbReference>
<evidence type="ECO:0000259" key="7">
    <source>
        <dbReference type="PROSITE" id="PS50863"/>
    </source>
</evidence>
<dbReference type="Proteomes" id="UP001418222">
    <property type="component" value="Unassembled WGS sequence"/>
</dbReference>
<dbReference type="PANTHER" id="PTHR31140">
    <property type="entry name" value="B3 DOMAIN-CONTAINING TRANSCRIPTION FACTOR ABI3"/>
    <property type="match status" value="1"/>
</dbReference>
<dbReference type="FunFam" id="2.40.330.10:FF:000002">
    <property type="entry name" value="B3 domain-containing protein"/>
    <property type="match status" value="1"/>
</dbReference>
<dbReference type="Pfam" id="PF02362">
    <property type="entry name" value="B3"/>
    <property type="match status" value="1"/>
</dbReference>
<feature type="compositionally biased region" description="Polar residues" evidence="6">
    <location>
        <begin position="361"/>
        <end position="376"/>
    </location>
</feature>
<feature type="region of interest" description="Disordered" evidence="6">
    <location>
        <begin position="1"/>
        <end position="55"/>
    </location>
</feature>
<dbReference type="Gene3D" id="2.40.330.10">
    <property type="entry name" value="DNA-binding pseudobarrel domain"/>
    <property type="match status" value="1"/>
</dbReference>
<protein>
    <submittedName>
        <fullName evidence="8">B3 domain-containing protein</fullName>
    </submittedName>
</protein>
<feature type="domain" description="TF-B3" evidence="7">
    <location>
        <begin position="127"/>
        <end position="232"/>
    </location>
</feature>